<reference evidence="1 2" key="2">
    <citation type="journal article" date="2017" name="Front. Plant Sci.">
        <title>Gene Classification and Mining of Molecular Markers Useful in Red Clover (Trifolium pratense) Breeding.</title>
        <authorList>
            <person name="Istvanek J."/>
            <person name="Dluhosova J."/>
            <person name="Dluhos P."/>
            <person name="Patkova L."/>
            <person name="Nedelnik J."/>
            <person name="Repkova J."/>
        </authorList>
    </citation>
    <scope>NUCLEOTIDE SEQUENCE [LARGE SCALE GENOMIC DNA]</scope>
    <source>
        <strain evidence="2">cv. Tatra</strain>
        <tissue evidence="1">Young leaves</tissue>
    </source>
</reference>
<feature type="non-terminal residue" evidence="1">
    <location>
        <position position="1"/>
    </location>
</feature>
<name>A0A2K3L9A7_TRIPR</name>
<organism evidence="1 2">
    <name type="scientific">Trifolium pratense</name>
    <name type="common">Red clover</name>
    <dbReference type="NCBI Taxonomy" id="57577"/>
    <lineage>
        <taxon>Eukaryota</taxon>
        <taxon>Viridiplantae</taxon>
        <taxon>Streptophyta</taxon>
        <taxon>Embryophyta</taxon>
        <taxon>Tracheophyta</taxon>
        <taxon>Spermatophyta</taxon>
        <taxon>Magnoliopsida</taxon>
        <taxon>eudicotyledons</taxon>
        <taxon>Gunneridae</taxon>
        <taxon>Pentapetalae</taxon>
        <taxon>rosids</taxon>
        <taxon>fabids</taxon>
        <taxon>Fabales</taxon>
        <taxon>Fabaceae</taxon>
        <taxon>Papilionoideae</taxon>
        <taxon>50 kb inversion clade</taxon>
        <taxon>NPAAA clade</taxon>
        <taxon>Hologalegina</taxon>
        <taxon>IRL clade</taxon>
        <taxon>Trifolieae</taxon>
        <taxon>Trifolium</taxon>
    </lineage>
</organism>
<dbReference type="EMBL" id="ASHM01028534">
    <property type="protein sequence ID" value="PNX75103.1"/>
    <property type="molecule type" value="Genomic_DNA"/>
</dbReference>
<evidence type="ECO:0000313" key="1">
    <source>
        <dbReference type="EMBL" id="PNX75103.1"/>
    </source>
</evidence>
<comment type="caution">
    <text evidence="1">The sequence shown here is derived from an EMBL/GenBank/DDBJ whole genome shotgun (WGS) entry which is preliminary data.</text>
</comment>
<evidence type="ECO:0000313" key="2">
    <source>
        <dbReference type="Proteomes" id="UP000236291"/>
    </source>
</evidence>
<sequence>RRAASCRKLCETDGVCKKNSIAGCGGIIRGNQGEWLEGLAKGVGMCSAFVRNCGESIVVVNAIKNGRASSSTRNSLVKQIRRLLELD</sequence>
<accession>A0A2K3L9A7</accession>
<dbReference type="AlphaFoldDB" id="A0A2K3L9A7"/>
<dbReference type="Proteomes" id="UP000236291">
    <property type="component" value="Unassembled WGS sequence"/>
</dbReference>
<reference evidence="1 2" key="1">
    <citation type="journal article" date="2014" name="Am. J. Bot.">
        <title>Genome assembly and annotation for red clover (Trifolium pratense; Fabaceae).</title>
        <authorList>
            <person name="Istvanek J."/>
            <person name="Jaros M."/>
            <person name="Krenek A."/>
            <person name="Repkova J."/>
        </authorList>
    </citation>
    <scope>NUCLEOTIDE SEQUENCE [LARGE SCALE GENOMIC DNA]</scope>
    <source>
        <strain evidence="2">cv. Tatra</strain>
        <tissue evidence="1">Young leaves</tissue>
    </source>
</reference>
<proteinExistence type="predicted"/>
<gene>
    <name evidence="1" type="ORF">L195_g031034</name>
</gene>
<protein>
    <submittedName>
        <fullName evidence="1">Uncharacterized protein</fullName>
    </submittedName>
</protein>